<evidence type="ECO:0000256" key="2">
    <source>
        <dbReference type="ARBA" id="ARBA00022692"/>
    </source>
</evidence>
<gene>
    <name evidence="8" type="primary">focA</name>
    <name evidence="8" type="ORF">G3R48_02985</name>
</gene>
<protein>
    <recommendedName>
        <fullName evidence="6">Formate transporter FocA</fullName>
    </recommendedName>
</protein>
<keyword evidence="4 7" id="KW-0472">Membrane</keyword>
<feature type="transmembrane region" description="Helical" evidence="7">
    <location>
        <begin position="83"/>
        <end position="110"/>
    </location>
</feature>
<comment type="similarity">
    <text evidence="5">Belongs to the FNT transporter (TC 1.A.16) family.</text>
</comment>
<proteinExistence type="inferred from homology"/>
<evidence type="ECO:0000256" key="7">
    <source>
        <dbReference type="SAM" id="Phobius"/>
    </source>
</evidence>
<name>A0ABS5HYU5_9GAMM</name>
<dbReference type="NCBIfam" id="TIGR00790">
    <property type="entry name" value="fnt"/>
    <property type="match status" value="1"/>
</dbReference>
<comment type="caution">
    <text evidence="8">The sequence shown here is derived from an EMBL/GenBank/DDBJ whole genome shotgun (WGS) entry which is preliminary data.</text>
</comment>
<dbReference type="InterPro" id="IPR023271">
    <property type="entry name" value="Aquaporin-like"/>
</dbReference>
<dbReference type="EMBL" id="JAAIKR010000001">
    <property type="protein sequence ID" value="MBR9726958.1"/>
    <property type="molecule type" value="Genomic_DNA"/>
</dbReference>
<feature type="transmembrane region" description="Helical" evidence="7">
    <location>
        <begin position="170"/>
        <end position="190"/>
    </location>
</feature>
<feature type="transmembrane region" description="Helical" evidence="7">
    <location>
        <begin position="45"/>
        <end position="63"/>
    </location>
</feature>
<dbReference type="Proteomes" id="UP000811844">
    <property type="component" value="Unassembled WGS sequence"/>
</dbReference>
<dbReference type="InterPro" id="IPR023999">
    <property type="entry name" value="Formate_transptr_FocA"/>
</dbReference>
<dbReference type="InterPro" id="IPR000292">
    <property type="entry name" value="For/NO2_transpt"/>
</dbReference>
<sequence>MSIDMLNLNQTDAIKKTVEEKKNSMVETASQYGLAKVEKTPVQSFILSIFAGAFIAVAFVFYITVTNGSDVGWGLTRFIGGLAFSMGLMLVIGAGAELFTSTVLTTVAWANKKIGFKAQIQCWARVYVGNMVGALLMVWLIMSAGMFDLNHGQWGLSALNIAQHKLHHTWGQAFALGILCNMMVCLGIWMTFATKDVLTKCMLVMLPVAMFVSSGFEHSVANMFMVPFGISIAEFAPASFWSAINLDPVQFADLTITNFLFNNLIPVTLGNIVGGGVIVGLGHWLSGNSQAVSKVAEQNPQAANDKVND</sequence>
<organism evidence="8 9">
    <name type="scientific">Shewanella intestini</name>
    <dbReference type="NCBI Taxonomy" id="2017544"/>
    <lineage>
        <taxon>Bacteria</taxon>
        <taxon>Pseudomonadati</taxon>
        <taxon>Pseudomonadota</taxon>
        <taxon>Gammaproteobacteria</taxon>
        <taxon>Alteromonadales</taxon>
        <taxon>Shewanellaceae</taxon>
        <taxon>Shewanella</taxon>
    </lineage>
</organism>
<dbReference type="PANTHER" id="PTHR30520">
    <property type="entry name" value="FORMATE TRANSPORTER-RELATED"/>
    <property type="match status" value="1"/>
</dbReference>
<evidence type="ECO:0000256" key="6">
    <source>
        <dbReference type="NCBIfam" id="TIGR04060"/>
    </source>
</evidence>
<keyword evidence="9" id="KW-1185">Reference proteome</keyword>
<evidence type="ECO:0000256" key="5">
    <source>
        <dbReference type="ARBA" id="ARBA00049660"/>
    </source>
</evidence>
<evidence type="ECO:0000256" key="3">
    <source>
        <dbReference type="ARBA" id="ARBA00022989"/>
    </source>
</evidence>
<evidence type="ECO:0000313" key="8">
    <source>
        <dbReference type="EMBL" id="MBR9726958.1"/>
    </source>
</evidence>
<keyword evidence="2 7" id="KW-0812">Transmembrane</keyword>
<dbReference type="Pfam" id="PF01226">
    <property type="entry name" value="Form_Nir_trans"/>
    <property type="match status" value="1"/>
</dbReference>
<dbReference type="Gene3D" id="1.20.1080.10">
    <property type="entry name" value="Glycerol uptake facilitator protein"/>
    <property type="match status" value="1"/>
</dbReference>
<evidence type="ECO:0000256" key="4">
    <source>
        <dbReference type="ARBA" id="ARBA00023136"/>
    </source>
</evidence>
<reference evidence="8 9" key="1">
    <citation type="submission" date="2020-02" db="EMBL/GenBank/DDBJ databases">
        <title>Shewanella WXL01 sp. nov., a marine bacterium isolated from green algae in Luhuitou Fringing Reef (Northern South China Sea).</title>
        <authorList>
            <person name="Wang X."/>
        </authorList>
    </citation>
    <scope>NUCLEOTIDE SEQUENCE [LARGE SCALE GENOMIC DNA]</scope>
    <source>
        <strain evidence="8 9">MCCC 1A01895</strain>
    </source>
</reference>
<dbReference type="NCBIfam" id="TIGR04060">
    <property type="entry name" value="formate_focA"/>
    <property type="match status" value="1"/>
</dbReference>
<comment type="subcellular location">
    <subcellularLocation>
        <location evidence="1">Membrane</location>
        <topology evidence="1">Multi-pass membrane protein</topology>
    </subcellularLocation>
</comment>
<feature type="transmembrane region" description="Helical" evidence="7">
    <location>
        <begin position="264"/>
        <end position="285"/>
    </location>
</feature>
<keyword evidence="3 7" id="KW-1133">Transmembrane helix</keyword>
<dbReference type="PANTHER" id="PTHR30520:SF6">
    <property type="entry name" value="FORMATE_NITRATE FAMILY TRANSPORTER (EUROFUNG)"/>
    <property type="match status" value="1"/>
</dbReference>
<feature type="transmembrane region" description="Helical" evidence="7">
    <location>
        <begin position="122"/>
        <end position="142"/>
    </location>
</feature>
<evidence type="ECO:0000313" key="9">
    <source>
        <dbReference type="Proteomes" id="UP000811844"/>
    </source>
</evidence>
<accession>A0ABS5HYU5</accession>
<evidence type="ECO:0000256" key="1">
    <source>
        <dbReference type="ARBA" id="ARBA00004141"/>
    </source>
</evidence>
<feature type="transmembrane region" description="Helical" evidence="7">
    <location>
        <begin position="197"/>
        <end position="216"/>
    </location>
</feature>